<comment type="caution">
    <text evidence="2">The sequence shown here is derived from an EMBL/GenBank/DDBJ whole genome shotgun (WGS) entry which is preliminary data.</text>
</comment>
<accession>A0A4Z0GYJ3</accession>
<feature type="signal peptide" evidence="1">
    <location>
        <begin position="1"/>
        <end position="22"/>
    </location>
</feature>
<keyword evidence="3" id="KW-1185">Reference proteome</keyword>
<dbReference type="Proteomes" id="UP000297982">
    <property type="component" value="Unassembled WGS sequence"/>
</dbReference>
<dbReference type="STRING" id="192814.GCA_900166575_02720"/>
<evidence type="ECO:0000313" key="2">
    <source>
        <dbReference type="EMBL" id="TGB02919.1"/>
    </source>
</evidence>
<protein>
    <submittedName>
        <fullName evidence="2">Uncharacterized protein</fullName>
    </submittedName>
</protein>
<dbReference type="RefSeq" id="WP_135327830.1">
    <property type="nucleotide sequence ID" value="NZ_SRJC01000002.1"/>
</dbReference>
<proteinExistence type="predicted"/>
<evidence type="ECO:0000313" key="3">
    <source>
        <dbReference type="Proteomes" id="UP000297982"/>
    </source>
</evidence>
<feature type="chain" id="PRO_5039188304" evidence="1">
    <location>
        <begin position="23"/>
        <end position="157"/>
    </location>
</feature>
<dbReference type="EMBL" id="SRJC01000002">
    <property type="protein sequence ID" value="TGB02919.1"/>
    <property type="molecule type" value="Genomic_DNA"/>
</dbReference>
<gene>
    <name evidence="2" type="ORF">E4663_12275</name>
</gene>
<name>A0A4Z0GYJ3_9BACI</name>
<dbReference type="PROSITE" id="PS51257">
    <property type="entry name" value="PROKAR_LIPOPROTEIN"/>
    <property type="match status" value="1"/>
</dbReference>
<reference evidence="2 3" key="1">
    <citation type="journal article" date="2003" name="Int. J. Syst. Evol. Microbiol.">
        <title>Halobacillus salinus sp. nov., isolated from a salt lake on the coast of the East Sea in Korea.</title>
        <authorList>
            <person name="Yoon J.H."/>
            <person name="Kang K.H."/>
            <person name="Park Y.H."/>
        </authorList>
    </citation>
    <scope>NUCLEOTIDE SEQUENCE [LARGE SCALE GENOMIC DNA]</scope>
    <source>
        <strain evidence="2 3">HSL-3</strain>
    </source>
</reference>
<dbReference type="AlphaFoldDB" id="A0A4Z0GYJ3"/>
<organism evidence="2 3">
    <name type="scientific">Halobacillus salinus</name>
    <dbReference type="NCBI Taxonomy" id="192814"/>
    <lineage>
        <taxon>Bacteria</taxon>
        <taxon>Bacillati</taxon>
        <taxon>Bacillota</taxon>
        <taxon>Bacilli</taxon>
        <taxon>Bacillales</taxon>
        <taxon>Bacillaceae</taxon>
        <taxon>Halobacillus</taxon>
    </lineage>
</organism>
<sequence length="157" mass="17549">MRLTLCVIALILLSACHSPNQARVHVVKNKSHVAYVEELQLLAPQVCMKSNLPNEEPIPPFLIDITVEGKLAALLDLSSNQTIDSRNVLQRTETSKELFCTGNNMKLNQEVREKDLKKWIKEENITVTLTELNGDIIERSPLTAFKIGEMDGAVSKP</sequence>
<evidence type="ECO:0000256" key="1">
    <source>
        <dbReference type="SAM" id="SignalP"/>
    </source>
</evidence>
<keyword evidence="1" id="KW-0732">Signal</keyword>